<dbReference type="InterPro" id="IPR000515">
    <property type="entry name" value="MetI-like"/>
</dbReference>
<dbReference type="SUPFAM" id="SSF161098">
    <property type="entry name" value="MetI-like"/>
    <property type="match status" value="1"/>
</dbReference>
<feature type="transmembrane region" description="Helical" evidence="8">
    <location>
        <begin position="69"/>
        <end position="91"/>
    </location>
</feature>
<dbReference type="CDD" id="cd06261">
    <property type="entry name" value="TM_PBP2"/>
    <property type="match status" value="1"/>
</dbReference>
<feature type="transmembrane region" description="Helical" evidence="8">
    <location>
        <begin position="146"/>
        <end position="170"/>
    </location>
</feature>
<evidence type="ECO:0000256" key="4">
    <source>
        <dbReference type="ARBA" id="ARBA00022475"/>
    </source>
</evidence>
<feature type="transmembrane region" description="Helical" evidence="8">
    <location>
        <begin position="103"/>
        <end position="126"/>
    </location>
</feature>
<evidence type="ECO:0000256" key="6">
    <source>
        <dbReference type="ARBA" id="ARBA00022989"/>
    </source>
</evidence>
<dbReference type="PANTHER" id="PTHR42929:SF1">
    <property type="entry name" value="INNER MEMBRANE ABC TRANSPORTER PERMEASE PROTEIN YDCU-RELATED"/>
    <property type="match status" value="1"/>
</dbReference>
<evidence type="ECO:0000256" key="2">
    <source>
        <dbReference type="ARBA" id="ARBA00007069"/>
    </source>
</evidence>
<sequence length="284" mass="31994">MNKRKNAGVWMILPLYIFTLVFVAGPLLYMAALSFAQPAPGHGVDWVFTLENYQKILDPVYRDTFLQSFQLAITSTFLICIIGYPFGYFMAMLPEKKKKKAMLLLMLPFWVNSLIRLYGWIIILQNKGLLNFILQKLGIIKEPLKILYSYPAIVVGMIYVLLPFMILSVYSSAEKLDWSLVEAARDLGASRIQAFWTVSFKLTLPGLLSGIILTFIPSMGLFFIADILGGNKIVLVGSLIQEQMTRGSNWPFGAALAVILMVLTTLMIMLYRKITNVKELEGIG</sequence>
<name>A0A9D2IUN3_9FIRM</name>
<feature type="transmembrane region" description="Helical" evidence="8">
    <location>
        <begin position="207"/>
        <end position="230"/>
    </location>
</feature>
<keyword evidence="4" id="KW-1003">Cell membrane</keyword>
<evidence type="ECO:0000256" key="8">
    <source>
        <dbReference type="RuleBase" id="RU363032"/>
    </source>
</evidence>
<evidence type="ECO:0000259" key="9">
    <source>
        <dbReference type="PROSITE" id="PS50928"/>
    </source>
</evidence>
<feature type="domain" description="ABC transmembrane type-1" evidence="9">
    <location>
        <begin position="65"/>
        <end position="271"/>
    </location>
</feature>
<organism evidence="10 11">
    <name type="scientific">Candidatus Blautia faecigallinarum</name>
    <dbReference type="NCBI Taxonomy" id="2838488"/>
    <lineage>
        <taxon>Bacteria</taxon>
        <taxon>Bacillati</taxon>
        <taxon>Bacillota</taxon>
        <taxon>Clostridia</taxon>
        <taxon>Lachnospirales</taxon>
        <taxon>Lachnospiraceae</taxon>
        <taxon>Blautia</taxon>
    </lineage>
</organism>
<dbReference type="Pfam" id="PF00528">
    <property type="entry name" value="BPD_transp_1"/>
    <property type="match status" value="1"/>
</dbReference>
<comment type="subcellular location">
    <subcellularLocation>
        <location evidence="1 8">Cell membrane</location>
        <topology evidence="1 8">Multi-pass membrane protein</topology>
    </subcellularLocation>
</comment>
<comment type="similarity">
    <text evidence="2">Belongs to the binding-protein-dependent transport system permease family. CysTW subfamily.</text>
</comment>
<proteinExistence type="inferred from homology"/>
<dbReference type="InterPro" id="IPR035906">
    <property type="entry name" value="MetI-like_sf"/>
</dbReference>
<keyword evidence="6 8" id="KW-1133">Transmembrane helix</keyword>
<keyword evidence="5 8" id="KW-0812">Transmembrane</keyword>
<keyword evidence="3 8" id="KW-0813">Transport</keyword>
<evidence type="ECO:0000313" key="10">
    <source>
        <dbReference type="EMBL" id="HIZ23087.1"/>
    </source>
</evidence>
<gene>
    <name evidence="10" type="ORF">IAA21_09875</name>
</gene>
<evidence type="ECO:0000256" key="1">
    <source>
        <dbReference type="ARBA" id="ARBA00004651"/>
    </source>
</evidence>
<protein>
    <submittedName>
        <fullName evidence="10">ABC transporter permease</fullName>
    </submittedName>
</protein>
<dbReference type="AlphaFoldDB" id="A0A9D2IUN3"/>
<dbReference type="Gene3D" id="1.10.3720.10">
    <property type="entry name" value="MetI-like"/>
    <property type="match status" value="1"/>
</dbReference>
<keyword evidence="7 8" id="KW-0472">Membrane</keyword>
<feature type="transmembrane region" description="Helical" evidence="8">
    <location>
        <begin position="250"/>
        <end position="271"/>
    </location>
</feature>
<dbReference type="Proteomes" id="UP000824041">
    <property type="component" value="Unassembled WGS sequence"/>
</dbReference>
<evidence type="ECO:0000256" key="3">
    <source>
        <dbReference type="ARBA" id="ARBA00022448"/>
    </source>
</evidence>
<dbReference type="EMBL" id="DXBU01000133">
    <property type="protein sequence ID" value="HIZ23087.1"/>
    <property type="molecule type" value="Genomic_DNA"/>
</dbReference>
<evidence type="ECO:0000256" key="5">
    <source>
        <dbReference type="ARBA" id="ARBA00022692"/>
    </source>
</evidence>
<dbReference type="GO" id="GO:0055085">
    <property type="term" value="P:transmembrane transport"/>
    <property type="evidence" value="ECO:0007669"/>
    <property type="project" value="InterPro"/>
</dbReference>
<reference evidence="10" key="2">
    <citation type="submission" date="2021-04" db="EMBL/GenBank/DDBJ databases">
        <authorList>
            <person name="Gilroy R."/>
        </authorList>
    </citation>
    <scope>NUCLEOTIDE SEQUENCE</scope>
    <source>
        <strain evidence="10">14324</strain>
    </source>
</reference>
<reference evidence="10" key="1">
    <citation type="journal article" date="2021" name="PeerJ">
        <title>Extensive microbial diversity within the chicken gut microbiome revealed by metagenomics and culture.</title>
        <authorList>
            <person name="Gilroy R."/>
            <person name="Ravi A."/>
            <person name="Getino M."/>
            <person name="Pursley I."/>
            <person name="Horton D.L."/>
            <person name="Alikhan N.F."/>
            <person name="Baker D."/>
            <person name="Gharbi K."/>
            <person name="Hall N."/>
            <person name="Watson M."/>
            <person name="Adriaenssens E.M."/>
            <person name="Foster-Nyarko E."/>
            <person name="Jarju S."/>
            <person name="Secka A."/>
            <person name="Antonio M."/>
            <person name="Oren A."/>
            <person name="Chaudhuri R.R."/>
            <person name="La Ragione R."/>
            <person name="Hildebrand F."/>
            <person name="Pallen M.J."/>
        </authorList>
    </citation>
    <scope>NUCLEOTIDE SEQUENCE</scope>
    <source>
        <strain evidence="10">14324</strain>
    </source>
</reference>
<evidence type="ECO:0000256" key="7">
    <source>
        <dbReference type="ARBA" id="ARBA00023136"/>
    </source>
</evidence>
<accession>A0A9D2IUN3</accession>
<dbReference type="GO" id="GO:0005886">
    <property type="term" value="C:plasma membrane"/>
    <property type="evidence" value="ECO:0007669"/>
    <property type="project" value="UniProtKB-SubCell"/>
</dbReference>
<dbReference type="PANTHER" id="PTHR42929">
    <property type="entry name" value="INNER MEMBRANE ABC TRANSPORTER PERMEASE PROTEIN YDCU-RELATED-RELATED"/>
    <property type="match status" value="1"/>
</dbReference>
<evidence type="ECO:0000313" key="11">
    <source>
        <dbReference type="Proteomes" id="UP000824041"/>
    </source>
</evidence>
<dbReference type="PROSITE" id="PS50928">
    <property type="entry name" value="ABC_TM1"/>
    <property type="match status" value="1"/>
</dbReference>
<comment type="caution">
    <text evidence="10">The sequence shown here is derived from an EMBL/GenBank/DDBJ whole genome shotgun (WGS) entry which is preliminary data.</text>
</comment>